<dbReference type="OrthoDB" id="8759010at2"/>
<dbReference type="EMBL" id="CP009889">
    <property type="protein sequence ID" value="AIY67311.1"/>
    <property type="molecule type" value="Genomic_DNA"/>
</dbReference>
<evidence type="ECO:0008006" key="4">
    <source>
        <dbReference type="Google" id="ProtNLM"/>
    </source>
</evidence>
<feature type="transmembrane region" description="Helical" evidence="1">
    <location>
        <begin position="71"/>
        <end position="92"/>
    </location>
</feature>
<feature type="transmembrane region" description="Helical" evidence="1">
    <location>
        <begin position="173"/>
        <end position="194"/>
    </location>
</feature>
<feature type="transmembrane region" description="Helical" evidence="1">
    <location>
        <begin position="246"/>
        <end position="270"/>
    </location>
</feature>
<feature type="transmembrane region" description="Helical" evidence="1">
    <location>
        <begin position="113"/>
        <end position="133"/>
    </location>
</feature>
<dbReference type="KEGG" id="pseo:OM33_19920"/>
<feature type="transmembrane region" description="Helical" evidence="1">
    <location>
        <begin position="214"/>
        <end position="234"/>
    </location>
</feature>
<dbReference type="Pfam" id="PF10067">
    <property type="entry name" value="DUF2306"/>
    <property type="match status" value="1"/>
</dbReference>
<feature type="transmembrane region" description="Helical" evidence="1">
    <location>
        <begin position="26"/>
        <end position="51"/>
    </location>
</feature>
<sequence length="281" mass="31524">MQSLLADGVKNGLSPHTILDKSVKTWFWAALVGQWLFASYILILYVLPTLMGNTEVTHNLLPGQGVQDKRVFDGIVFFSHVVPAIILAFCGMSQLVPSIRNKYPRLHRINGRIFFILGISGAVTGLYLTWVTGMRFSDIGSMGITLNGILIPIFIYFAWRTACKKQFNLHQRFAVHSFLLVNGVWTFRLYLMGWFVVNQGPLGNSRNIDGPADIAMSFACYLLPMLIAELVFWAKRTHNLSVKWGVVIMTIFGATITLIGVGAATMMMWLPRIQKVFSALF</sequence>
<proteinExistence type="predicted"/>
<accession>A0A0A7EML0</accession>
<keyword evidence="3" id="KW-1185">Reference proteome</keyword>
<dbReference type="InterPro" id="IPR018750">
    <property type="entry name" value="DUF2306_membrane"/>
</dbReference>
<keyword evidence="1" id="KW-0472">Membrane</keyword>
<gene>
    <name evidence="2" type="ORF">OM33_19920</name>
</gene>
<dbReference type="HOGENOM" id="CLU_088209_0_0_6"/>
<organism evidence="2 3">
    <name type="scientific">Pseudoalteromonas piratica</name>
    <dbReference type="NCBI Taxonomy" id="1348114"/>
    <lineage>
        <taxon>Bacteria</taxon>
        <taxon>Pseudomonadati</taxon>
        <taxon>Pseudomonadota</taxon>
        <taxon>Gammaproteobacteria</taxon>
        <taxon>Alteromonadales</taxon>
        <taxon>Pseudoalteromonadaceae</taxon>
        <taxon>Pseudoalteromonas</taxon>
    </lineage>
</organism>
<dbReference type="eggNOG" id="ENOG502ZCJ3">
    <property type="taxonomic scope" value="Bacteria"/>
</dbReference>
<reference evidence="2 3" key="1">
    <citation type="submission" date="2014-11" db="EMBL/GenBank/DDBJ databases">
        <title>Complete Genome Sequence of Pseudoalteromonas sp. Strain OCN003 Isolated from Kaneohe Bay, Oahu, Hawaii.</title>
        <authorList>
            <person name="Beurmann S."/>
            <person name="Videau P."/>
            <person name="Ushijima B."/>
            <person name="Smith A.M."/>
            <person name="Aeby G.S."/>
            <person name="Callahan S.M."/>
            <person name="Belcaid M."/>
        </authorList>
    </citation>
    <scope>NUCLEOTIDE SEQUENCE [LARGE SCALE GENOMIC DNA]</scope>
    <source>
        <strain evidence="2 3">OCN003</strain>
    </source>
</reference>
<dbReference type="RefSeq" id="WP_040136204.1">
    <property type="nucleotide sequence ID" value="NZ_CP009889.1"/>
</dbReference>
<feature type="transmembrane region" description="Helical" evidence="1">
    <location>
        <begin position="139"/>
        <end position="161"/>
    </location>
</feature>
<dbReference type="STRING" id="1348114.OM33_19920"/>
<name>A0A0A7EML0_9GAMM</name>
<evidence type="ECO:0000256" key="1">
    <source>
        <dbReference type="SAM" id="Phobius"/>
    </source>
</evidence>
<keyword evidence="1" id="KW-0812">Transmembrane</keyword>
<evidence type="ECO:0000313" key="3">
    <source>
        <dbReference type="Proteomes" id="UP000030341"/>
    </source>
</evidence>
<evidence type="ECO:0000313" key="2">
    <source>
        <dbReference type="EMBL" id="AIY67311.1"/>
    </source>
</evidence>
<protein>
    <recommendedName>
        <fullName evidence="4">DUF2306 domain-containing protein</fullName>
    </recommendedName>
</protein>
<keyword evidence="1" id="KW-1133">Transmembrane helix</keyword>
<dbReference type="AlphaFoldDB" id="A0A0A7EML0"/>
<dbReference type="Proteomes" id="UP000030341">
    <property type="component" value="Chromosome 2"/>
</dbReference>